<feature type="region of interest" description="Disordered" evidence="1">
    <location>
        <begin position="141"/>
        <end position="160"/>
    </location>
</feature>
<dbReference type="OrthoDB" id="1452960at2"/>
<organism evidence="2 3">
    <name type="scientific">Algibacter pectinivorans</name>
    <dbReference type="NCBI Taxonomy" id="870482"/>
    <lineage>
        <taxon>Bacteria</taxon>
        <taxon>Pseudomonadati</taxon>
        <taxon>Bacteroidota</taxon>
        <taxon>Flavobacteriia</taxon>
        <taxon>Flavobacteriales</taxon>
        <taxon>Flavobacteriaceae</taxon>
        <taxon>Algibacter</taxon>
    </lineage>
</organism>
<dbReference type="STRING" id="870482.SAMN04487987_106132"/>
<gene>
    <name evidence="2" type="ORF">SAMN04487987_106132</name>
</gene>
<dbReference type="EMBL" id="FOMI01000006">
    <property type="protein sequence ID" value="SFD21075.1"/>
    <property type="molecule type" value="Genomic_DNA"/>
</dbReference>
<protein>
    <submittedName>
        <fullName evidence="2">Uncharacterized protein</fullName>
    </submittedName>
</protein>
<feature type="compositionally biased region" description="Basic and acidic residues" evidence="1">
    <location>
        <begin position="145"/>
        <end position="160"/>
    </location>
</feature>
<dbReference type="Proteomes" id="UP000199439">
    <property type="component" value="Unassembled WGS sequence"/>
</dbReference>
<evidence type="ECO:0000256" key="1">
    <source>
        <dbReference type="SAM" id="MobiDB-lite"/>
    </source>
</evidence>
<name>A0A1I1QG84_9FLAO</name>
<proteinExistence type="predicted"/>
<evidence type="ECO:0000313" key="3">
    <source>
        <dbReference type="Proteomes" id="UP000199439"/>
    </source>
</evidence>
<accession>A0A1I1QG84</accession>
<reference evidence="3" key="1">
    <citation type="submission" date="2016-10" db="EMBL/GenBank/DDBJ databases">
        <authorList>
            <person name="Varghese N."/>
            <person name="Submissions S."/>
        </authorList>
    </citation>
    <scope>NUCLEOTIDE SEQUENCE [LARGE SCALE GENOMIC DNA]</scope>
    <source>
        <strain evidence="3">DSM 25730</strain>
    </source>
</reference>
<keyword evidence="3" id="KW-1185">Reference proteome</keyword>
<dbReference type="AlphaFoldDB" id="A0A1I1QG84"/>
<sequence>MKTLNLIPLFCLLFFNCSGQNKQQRESLALKPDENITVNKEYDENGNLTRYDSIYSYSYSSNGKVNDSLKMEFQKHFNSHSFFNDSFFNDFFRRDSDSKQLHSENFFHDGFMNHNQQIENMMRRMDSIQQLFFNQQSRPIIPAEPENKKPKTEHINFKQI</sequence>
<evidence type="ECO:0000313" key="2">
    <source>
        <dbReference type="EMBL" id="SFD21075.1"/>
    </source>
</evidence>
<dbReference type="RefSeq" id="WP_139205241.1">
    <property type="nucleotide sequence ID" value="NZ_FOMI01000006.1"/>
</dbReference>